<dbReference type="OrthoDB" id="9801609at2"/>
<name>A0A0M2HQW8_9MICO</name>
<dbReference type="AlphaFoldDB" id="A0A0M2HQW8"/>
<organism evidence="2 3">
    <name type="scientific">Microbacterium hydrocarbonoxydans</name>
    <dbReference type="NCBI Taxonomy" id="273678"/>
    <lineage>
        <taxon>Bacteria</taxon>
        <taxon>Bacillati</taxon>
        <taxon>Actinomycetota</taxon>
        <taxon>Actinomycetes</taxon>
        <taxon>Micrococcales</taxon>
        <taxon>Microbacteriaceae</taxon>
        <taxon>Microbacterium</taxon>
    </lineage>
</organism>
<sequence>MGARLRVVLDQLTHVVDADQAGAAIDLTAGLVDTAPAGCAVEAIVPAGSSATLPGLADVRTLGLARRELAASWQLGIAPGVGGGLIHSASLMAPLVRHDRVHDNDQTTVTLWDLRAWEAPDALPKTTVAWQRGMLRRAVKHADAVVVPSHAFAARLSDVAKLGERIRVIPGAAPRGFVVPLDAAARRDSLSLPGRFLVLTGSSSSLEAGFRAAIAADADAVVLDAPEGSEPGIAEIASAAGLPESRVHVREKLTVEDRAAVFAAASALVATDPGTSWPWRVVEAMTLGVPVVAVSSGVHRDVIADGGAIVSVDEIPDAVADAVGSGARRMSVLGSDRARAFSWTSSAERVWGLHADL</sequence>
<gene>
    <name evidence="2" type="ORF">RS84_03519</name>
</gene>
<accession>A0A0M2HQW8</accession>
<dbReference type="SUPFAM" id="SSF53756">
    <property type="entry name" value="UDP-Glycosyltransferase/glycogen phosphorylase"/>
    <property type="match status" value="1"/>
</dbReference>
<dbReference type="Pfam" id="PF13692">
    <property type="entry name" value="Glyco_trans_1_4"/>
    <property type="match status" value="1"/>
</dbReference>
<dbReference type="GO" id="GO:0009103">
    <property type="term" value="P:lipopolysaccharide biosynthetic process"/>
    <property type="evidence" value="ECO:0007669"/>
    <property type="project" value="TreeGrafter"/>
</dbReference>
<reference evidence="2 3" key="1">
    <citation type="submission" date="2015-02" db="EMBL/GenBank/DDBJ databases">
        <title>Draft genome sequences of ten Microbacterium spp. with emphasis on heavy metal contaminated environments.</title>
        <authorList>
            <person name="Corretto E."/>
        </authorList>
    </citation>
    <scope>NUCLEOTIDE SEQUENCE [LARGE SCALE GENOMIC DNA]</scope>
    <source>
        <strain evidence="2 3">SA35</strain>
    </source>
</reference>
<dbReference type="STRING" id="273678.RS84_03519"/>
<dbReference type="RefSeq" id="WP_045258986.1">
    <property type="nucleotide sequence ID" value="NZ_JYJB01000010.1"/>
</dbReference>
<protein>
    <submittedName>
        <fullName evidence="2">Glycosyl transferases group 1</fullName>
    </submittedName>
</protein>
<evidence type="ECO:0000256" key="1">
    <source>
        <dbReference type="ARBA" id="ARBA00022679"/>
    </source>
</evidence>
<keyword evidence="1 2" id="KW-0808">Transferase</keyword>
<keyword evidence="3" id="KW-1185">Reference proteome</keyword>
<dbReference type="PANTHER" id="PTHR46401">
    <property type="entry name" value="GLYCOSYLTRANSFERASE WBBK-RELATED"/>
    <property type="match status" value="1"/>
</dbReference>
<dbReference type="Gene3D" id="3.40.50.2000">
    <property type="entry name" value="Glycogen Phosphorylase B"/>
    <property type="match status" value="2"/>
</dbReference>
<proteinExistence type="predicted"/>
<dbReference type="Proteomes" id="UP000033900">
    <property type="component" value="Unassembled WGS sequence"/>
</dbReference>
<dbReference type="GO" id="GO:0016757">
    <property type="term" value="F:glycosyltransferase activity"/>
    <property type="evidence" value="ECO:0007669"/>
    <property type="project" value="TreeGrafter"/>
</dbReference>
<dbReference type="EMBL" id="JYJB01000010">
    <property type="protein sequence ID" value="KJL46877.1"/>
    <property type="molecule type" value="Genomic_DNA"/>
</dbReference>
<evidence type="ECO:0000313" key="3">
    <source>
        <dbReference type="Proteomes" id="UP000033900"/>
    </source>
</evidence>
<comment type="caution">
    <text evidence="2">The sequence shown here is derived from an EMBL/GenBank/DDBJ whole genome shotgun (WGS) entry which is preliminary data.</text>
</comment>
<dbReference type="PATRIC" id="fig|273678.4.peg.3514"/>
<evidence type="ECO:0000313" key="2">
    <source>
        <dbReference type="EMBL" id="KJL46877.1"/>
    </source>
</evidence>
<dbReference type="PANTHER" id="PTHR46401:SF2">
    <property type="entry name" value="GLYCOSYLTRANSFERASE WBBK-RELATED"/>
    <property type="match status" value="1"/>
</dbReference>